<name>A0ABR5TNI0_9BACL</name>
<protein>
    <submittedName>
        <fullName evidence="10">Aminotransferase, class V</fullName>
    </submittedName>
</protein>
<dbReference type="SUPFAM" id="SSF53383">
    <property type="entry name" value="PLP-dependent transferases"/>
    <property type="match status" value="1"/>
</dbReference>
<evidence type="ECO:0000256" key="5">
    <source>
        <dbReference type="ARBA" id="ARBA00022898"/>
    </source>
</evidence>
<keyword evidence="11" id="KW-1185">Reference proteome</keyword>
<dbReference type="InterPro" id="IPR016454">
    <property type="entry name" value="Cysteine_dSase"/>
</dbReference>
<comment type="cofactor">
    <cofactor evidence="1">
        <name>pyridoxal 5'-phosphate</name>
        <dbReference type="ChEBI" id="CHEBI:597326"/>
    </cofactor>
</comment>
<keyword evidence="5" id="KW-0663">Pyridoxal phosphate</keyword>
<dbReference type="Gene3D" id="1.10.260.50">
    <property type="match status" value="1"/>
</dbReference>
<organism evidence="10 11">
    <name type="scientific">Gemelliphila asaccharolytica</name>
    <dbReference type="NCBI Taxonomy" id="502393"/>
    <lineage>
        <taxon>Bacteria</taxon>
        <taxon>Bacillati</taxon>
        <taxon>Bacillota</taxon>
        <taxon>Bacilli</taxon>
        <taxon>Bacillales</taxon>
        <taxon>Gemellaceae</taxon>
        <taxon>Gemelliphila</taxon>
    </lineage>
</organism>
<dbReference type="GO" id="GO:0008483">
    <property type="term" value="F:transaminase activity"/>
    <property type="evidence" value="ECO:0007669"/>
    <property type="project" value="UniProtKB-KW"/>
</dbReference>
<evidence type="ECO:0000256" key="2">
    <source>
        <dbReference type="ARBA" id="ARBA00006490"/>
    </source>
</evidence>
<dbReference type="InterPro" id="IPR015421">
    <property type="entry name" value="PyrdxlP-dep_Trfase_major"/>
</dbReference>
<dbReference type="RefSeq" id="WP_066128334.1">
    <property type="nucleotide sequence ID" value="NZ_KQ959854.1"/>
</dbReference>
<dbReference type="InterPro" id="IPR015424">
    <property type="entry name" value="PyrdxlP-dep_Trfase"/>
</dbReference>
<evidence type="ECO:0000256" key="4">
    <source>
        <dbReference type="ARBA" id="ARBA00022723"/>
    </source>
</evidence>
<evidence type="ECO:0000256" key="6">
    <source>
        <dbReference type="ARBA" id="ARBA00023004"/>
    </source>
</evidence>
<keyword evidence="6" id="KW-0408">Iron</keyword>
<dbReference type="Gene3D" id="3.90.1150.10">
    <property type="entry name" value="Aspartate Aminotransferase, domain 1"/>
    <property type="match status" value="1"/>
</dbReference>
<reference evidence="10 11" key="1">
    <citation type="submission" date="2016-01" db="EMBL/GenBank/DDBJ databases">
        <authorList>
            <person name="Mitreva M."/>
            <person name="Pepin K.H."/>
            <person name="Mihindukulasuriya K.A."/>
            <person name="Fulton R."/>
            <person name="Fronick C."/>
            <person name="O'Laughlin M."/>
            <person name="Miner T."/>
            <person name="Herter B."/>
            <person name="Rosa B.A."/>
            <person name="Cordes M."/>
            <person name="Tomlinson C."/>
            <person name="Wollam A."/>
            <person name="Palsikar V.B."/>
            <person name="Mardis E.R."/>
            <person name="Wilson R.K."/>
        </authorList>
    </citation>
    <scope>NUCLEOTIDE SEQUENCE [LARGE SCALE GENOMIC DNA]</scope>
    <source>
        <strain evidence="10 11">KA00071</strain>
    </source>
</reference>
<dbReference type="PANTHER" id="PTHR11601:SF34">
    <property type="entry name" value="CYSTEINE DESULFURASE"/>
    <property type="match status" value="1"/>
</dbReference>
<keyword evidence="10" id="KW-0032">Aminotransferase</keyword>
<evidence type="ECO:0000313" key="10">
    <source>
        <dbReference type="EMBL" id="KXB58978.1"/>
    </source>
</evidence>
<keyword evidence="4" id="KW-0479">Metal-binding</keyword>
<proteinExistence type="inferred from homology"/>
<dbReference type="EMBL" id="LSDB01000001">
    <property type="protein sequence ID" value="KXB58978.1"/>
    <property type="molecule type" value="Genomic_DNA"/>
</dbReference>
<evidence type="ECO:0000259" key="9">
    <source>
        <dbReference type="Pfam" id="PF00266"/>
    </source>
</evidence>
<sequence>MEKIYLDYAASSLKHFNIYQEVIKKLEGEYANPSSSHSLGKKNYRLLTTAREKIANSINTKKENIIFTSGGTEANNMVFNHIKTIYNSGDIIISNIEHPSVNEYVNILKNDGFNIIKIKVNKNGFIDIKELEKKITKNTILISIMFANNETGVINPIAEIGEIAKKHNILFHSDIVQAYCKTDIDMEKLNIDFASVSSHKIGATNNFGFLYTKTKITPLIIGGGQENGMRSGTSDIFSALVLSECIDITKNSMKHIKEMKDYFLKKLSSENVSFLINGDVTKSLPNIVNIYFPNIQSQRLLSYLDINNIFVSAGSACKSGSIRESKIILNMFNDIKRAGRSIRFSFGFDTTKEKIDIVIEKIATLENKILNRG</sequence>
<dbReference type="InterPro" id="IPR000192">
    <property type="entry name" value="Aminotrans_V_dom"/>
</dbReference>
<keyword evidence="3" id="KW-0808">Transferase</keyword>
<dbReference type="Proteomes" id="UP000070467">
    <property type="component" value="Unassembled WGS sequence"/>
</dbReference>
<evidence type="ECO:0000256" key="7">
    <source>
        <dbReference type="ARBA" id="ARBA00023014"/>
    </source>
</evidence>
<evidence type="ECO:0000313" key="11">
    <source>
        <dbReference type="Proteomes" id="UP000070467"/>
    </source>
</evidence>
<dbReference type="PIRSF" id="PIRSF005572">
    <property type="entry name" value="NifS"/>
    <property type="match status" value="1"/>
</dbReference>
<dbReference type="Gene3D" id="3.40.640.10">
    <property type="entry name" value="Type I PLP-dependent aspartate aminotransferase-like (Major domain)"/>
    <property type="match status" value="1"/>
</dbReference>
<gene>
    <name evidence="10" type="ORF">HMPREF1871_00045</name>
</gene>
<dbReference type="Pfam" id="PF00266">
    <property type="entry name" value="Aminotran_5"/>
    <property type="match status" value="1"/>
</dbReference>
<comment type="similarity">
    <text evidence="2">Belongs to the class-V pyridoxal-phosphate-dependent aminotransferase family. NifS/IscS subfamily.</text>
</comment>
<comment type="catalytic activity">
    <reaction evidence="8">
        <text>(sulfur carrier)-H + L-cysteine = (sulfur carrier)-SH + L-alanine</text>
        <dbReference type="Rhea" id="RHEA:43892"/>
        <dbReference type="Rhea" id="RHEA-COMP:14737"/>
        <dbReference type="Rhea" id="RHEA-COMP:14739"/>
        <dbReference type="ChEBI" id="CHEBI:29917"/>
        <dbReference type="ChEBI" id="CHEBI:35235"/>
        <dbReference type="ChEBI" id="CHEBI:57972"/>
        <dbReference type="ChEBI" id="CHEBI:64428"/>
        <dbReference type="EC" id="2.8.1.7"/>
    </reaction>
</comment>
<feature type="domain" description="Aminotransferase class V" evidence="9">
    <location>
        <begin position="4"/>
        <end position="357"/>
    </location>
</feature>
<evidence type="ECO:0000256" key="3">
    <source>
        <dbReference type="ARBA" id="ARBA00022679"/>
    </source>
</evidence>
<keyword evidence="7" id="KW-0411">Iron-sulfur</keyword>
<dbReference type="PANTHER" id="PTHR11601">
    <property type="entry name" value="CYSTEINE DESULFURYLASE FAMILY MEMBER"/>
    <property type="match status" value="1"/>
</dbReference>
<dbReference type="InterPro" id="IPR015422">
    <property type="entry name" value="PyrdxlP-dep_Trfase_small"/>
</dbReference>
<evidence type="ECO:0000256" key="1">
    <source>
        <dbReference type="ARBA" id="ARBA00001933"/>
    </source>
</evidence>
<accession>A0ABR5TNI0</accession>
<evidence type="ECO:0000256" key="8">
    <source>
        <dbReference type="ARBA" id="ARBA00050776"/>
    </source>
</evidence>
<comment type="caution">
    <text evidence="10">The sequence shown here is derived from an EMBL/GenBank/DDBJ whole genome shotgun (WGS) entry which is preliminary data.</text>
</comment>